<name>A0A3N0YRC3_ANAGA</name>
<gene>
    <name evidence="1" type="ORF">DPX16_12156</name>
</gene>
<dbReference type="AlphaFoldDB" id="A0A3N0YRC3"/>
<evidence type="ECO:0000313" key="1">
    <source>
        <dbReference type="EMBL" id="ROL48540.1"/>
    </source>
</evidence>
<sequence length="132" mass="15059">MCDEPSGIVSKEERVVMMESEIQLALSDNVSHTVLHFEYWRKAFSGQTCFLSDNVLPEKKVNALLNMLCQTFVKTTKTFSIPKNEFAPSECQLTNQSDCNSLRRTSRRICWPNPNVLLSAAIKVRDAIIIKY</sequence>
<dbReference type="EMBL" id="RJVU01029436">
    <property type="protein sequence ID" value="ROL48540.1"/>
    <property type="molecule type" value="Genomic_DNA"/>
</dbReference>
<proteinExistence type="predicted"/>
<dbReference type="Proteomes" id="UP000281406">
    <property type="component" value="Unassembled WGS sequence"/>
</dbReference>
<protein>
    <submittedName>
        <fullName evidence="1">Uncharacterized protein</fullName>
    </submittedName>
</protein>
<organism evidence="1 2">
    <name type="scientific">Anabarilius grahami</name>
    <name type="common">Kanglang fish</name>
    <name type="synonym">Barilius grahami</name>
    <dbReference type="NCBI Taxonomy" id="495550"/>
    <lineage>
        <taxon>Eukaryota</taxon>
        <taxon>Metazoa</taxon>
        <taxon>Chordata</taxon>
        <taxon>Craniata</taxon>
        <taxon>Vertebrata</taxon>
        <taxon>Euteleostomi</taxon>
        <taxon>Actinopterygii</taxon>
        <taxon>Neopterygii</taxon>
        <taxon>Teleostei</taxon>
        <taxon>Ostariophysi</taxon>
        <taxon>Cypriniformes</taxon>
        <taxon>Xenocyprididae</taxon>
        <taxon>Xenocypridinae</taxon>
        <taxon>Xenocypridinae incertae sedis</taxon>
        <taxon>Anabarilius</taxon>
    </lineage>
</organism>
<comment type="caution">
    <text evidence="1">The sequence shown here is derived from an EMBL/GenBank/DDBJ whole genome shotgun (WGS) entry which is preliminary data.</text>
</comment>
<keyword evidence="2" id="KW-1185">Reference proteome</keyword>
<evidence type="ECO:0000313" key="2">
    <source>
        <dbReference type="Proteomes" id="UP000281406"/>
    </source>
</evidence>
<accession>A0A3N0YRC3</accession>
<reference evidence="1 2" key="1">
    <citation type="submission" date="2018-10" db="EMBL/GenBank/DDBJ databases">
        <title>Genome assembly for a Yunnan-Guizhou Plateau 3E fish, Anabarilius grahami (Regan), and its evolutionary and genetic applications.</title>
        <authorList>
            <person name="Jiang W."/>
        </authorList>
    </citation>
    <scope>NUCLEOTIDE SEQUENCE [LARGE SCALE GENOMIC DNA]</scope>
    <source>
        <strain evidence="1">AG-KIZ</strain>
        <tissue evidence="1">Muscle</tissue>
    </source>
</reference>